<evidence type="ECO:0000313" key="3">
    <source>
        <dbReference type="Proteomes" id="UP000014909"/>
    </source>
</evidence>
<dbReference type="EMBL" id="CP004847">
    <property type="protein sequence ID" value="AGP79914.1"/>
    <property type="molecule type" value="Genomic_DNA"/>
</dbReference>
<keyword evidence="2" id="KW-0614">Plasmid</keyword>
<evidence type="ECO:0000256" key="1">
    <source>
        <dbReference type="SAM" id="Phobius"/>
    </source>
</evidence>
<sequence length="61" mass="6841">MSFNTIFSTIGVFIAYFGLVFMQDAISVALVVIGVTLFIVFSVAPFMGPTYREIRNNKRVM</sequence>
<dbReference type="PATRIC" id="fig|1300253.3.peg.4682"/>
<dbReference type="KEGG" id="amh:I633_22471"/>
<dbReference type="BioCyc" id="AMAC1300253:G12YX-3561-MONOMER"/>
<feature type="transmembrane region" description="Helical" evidence="1">
    <location>
        <begin position="5"/>
        <end position="22"/>
    </location>
</feature>
<keyword evidence="1" id="KW-1133">Transmembrane helix</keyword>
<dbReference type="HOGENOM" id="CLU_2912223_0_0_6"/>
<keyword evidence="1" id="KW-0472">Membrane</keyword>
<dbReference type="Proteomes" id="UP000014909">
    <property type="component" value="Plasmid unnamed"/>
</dbReference>
<reference evidence="2 3" key="1">
    <citation type="journal article" date="2013" name="Genome Biol. Evol.">
        <title>Genomic Diversity of "Deep Ecotype" Alteromonas macleodii Isolates: Evidence for Pan-Mediterranean Clonal Frames.</title>
        <authorList>
            <person name="Lopez-Perez M."/>
            <person name="Gonzaga A."/>
            <person name="Rodriguez-Valera F."/>
        </authorList>
    </citation>
    <scope>NUCLEOTIDE SEQUENCE [LARGE SCALE GENOMIC DNA]</scope>
    <source>
        <strain evidence="3">'English Channel 615'</strain>
        <plasmid evidence="3">Plasmid</plasmid>
    </source>
</reference>
<evidence type="ECO:0000313" key="2">
    <source>
        <dbReference type="EMBL" id="AGP79914.1"/>
    </source>
</evidence>
<feature type="transmembrane region" description="Helical" evidence="1">
    <location>
        <begin position="28"/>
        <end position="51"/>
    </location>
</feature>
<accession>S5AL67</accession>
<organism evidence="2 3">
    <name type="scientific">Alteromonas mediterranea 615</name>
    <dbReference type="NCBI Taxonomy" id="1300253"/>
    <lineage>
        <taxon>Bacteria</taxon>
        <taxon>Pseudomonadati</taxon>
        <taxon>Pseudomonadota</taxon>
        <taxon>Gammaproteobacteria</taxon>
        <taxon>Alteromonadales</taxon>
        <taxon>Alteromonadaceae</taxon>
        <taxon>Alteromonas/Salinimonas group</taxon>
        <taxon>Alteromonas</taxon>
    </lineage>
</organism>
<keyword evidence="1" id="KW-0812">Transmembrane</keyword>
<proteinExistence type="predicted"/>
<gene>
    <name evidence="2" type="ORF">I633_22471</name>
</gene>
<dbReference type="AlphaFoldDB" id="S5AL67"/>
<geneLocation type="plasmid" evidence="2">
    <name>unnamed</name>
</geneLocation>
<name>S5AL67_9ALTE</name>
<protein>
    <submittedName>
        <fullName evidence="2">Uncharacterized protein</fullName>
    </submittedName>
</protein>